<evidence type="ECO:0000313" key="7">
    <source>
        <dbReference type="EMBL" id="MBL4930300.1"/>
    </source>
</evidence>
<sequence length="570" mass="62407">MKWYKNMRIKQKLVLSFSILTFFIVVVGGFGVYGLKSINANVDTLYNDNFITLKNIEKINSNILVSRLDIINLVESRDSNNVQKTVDSISQIRTEDNSILADYEKTNLSENEKRLLSSLKDGLNKYRVAVDDTINLMKDKKYDEAMELSKNTGSIRSDITSSVDKLILEINNQAATNKETSNGIFKATLYIMLILAVVATLAGIVMAFAISQSIAKSIKKVLNLATSLEEGDLSHKIEVDSKDELGVLSQALNNAAENVRTLVSQISDSAYSISSSSEELSATSEEVSSRMEIVNESTEQIAKGSQDLSATTEEVSASTQEINSTTNELEHKANDSYKSVIEIKNRAVDLKTRATKNIEANEIIYREKSQHIINAIKEGKIVDEVRIMADSIGEIASQTNLLALNAAIEAARAGEQGKGFAVVADEIRKLAEQSAEAVAQIQNMVVQVRNAFTNLSSGGQDILEYLANDVRPSFELLMSTGIQYEKDAELVNGIIEDIAKSSKQINEVVGQVADAIENVTATAEESAAGSDEILRSINEITASINDVSEASQSQAELAMNLNEMVKRFKI</sequence>
<dbReference type="EMBL" id="JAESWA010000004">
    <property type="protein sequence ID" value="MBL4930300.1"/>
    <property type="molecule type" value="Genomic_DNA"/>
</dbReference>
<dbReference type="PRINTS" id="PR00260">
    <property type="entry name" value="CHEMTRNSDUCR"/>
</dbReference>
<comment type="similarity">
    <text evidence="2">Belongs to the methyl-accepting chemotaxis (MCP) protein family.</text>
</comment>
<dbReference type="GO" id="GO:0007165">
    <property type="term" value="P:signal transduction"/>
    <property type="evidence" value="ECO:0007669"/>
    <property type="project" value="UniProtKB-KW"/>
</dbReference>
<dbReference type="Gene3D" id="1.10.287.950">
    <property type="entry name" value="Methyl-accepting chemotaxis protein"/>
    <property type="match status" value="1"/>
</dbReference>
<keyword evidence="1 3" id="KW-0807">Transducer</keyword>
<dbReference type="GO" id="GO:0006935">
    <property type="term" value="P:chemotaxis"/>
    <property type="evidence" value="ECO:0007669"/>
    <property type="project" value="InterPro"/>
</dbReference>
<dbReference type="Pfam" id="PF00015">
    <property type="entry name" value="MCPsignal"/>
    <property type="match status" value="1"/>
</dbReference>
<dbReference type="PROSITE" id="PS50885">
    <property type="entry name" value="HAMP"/>
    <property type="match status" value="1"/>
</dbReference>
<accession>A0A937K3P7</accession>
<dbReference type="InterPro" id="IPR003660">
    <property type="entry name" value="HAMP_dom"/>
</dbReference>
<keyword evidence="4" id="KW-0812">Transmembrane</keyword>
<evidence type="ECO:0000256" key="1">
    <source>
        <dbReference type="ARBA" id="ARBA00023224"/>
    </source>
</evidence>
<dbReference type="SUPFAM" id="SSF58104">
    <property type="entry name" value="Methyl-accepting chemotaxis protein (MCP) signaling domain"/>
    <property type="match status" value="1"/>
</dbReference>
<evidence type="ECO:0000256" key="3">
    <source>
        <dbReference type="PROSITE-ProRule" id="PRU00284"/>
    </source>
</evidence>
<keyword evidence="4" id="KW-1133">Transmembrane helix</keyword>
<dbReference type="Proteomes" id="UP000623681">
    <property type="component" value="Unassembled WGS sequence"/>
</dbReference>
<dbReference type="PROSITE" id="PS50111">
    <property type="entry name" value="CHEMOTAXIS_TRANSDUC_2"/>
    <property type="match status" value="1"/>
</dbReference>
<dbReference type="InterPro" id="IPR004089">
    <property type="entry name" value="MCPsignal_dom"/>
</dbReference>
<dbReference type="PANTHER" id="PTHR32089:SF112">
    <property type="entry name" value="LYSOZYME-LIKE PROTEIN-RELATED"/>
    <property type="match status" value="1"/>
</dbReference>
<organism evidence="7 8">
    <name type="scientific">Clostridium paridis</name>
    <dbReference type="NCBI Taxonomy" id="2803863"/>
    <lineage>
        <taxon>Bacteria</taxon>
        <taxon>Bacillati</taxon>
        <taxon>Bacillota</taxon>
        <taxon>Clostridia</taxon>
        <taxon>Eubacteriales</taxon>
        <taxon>Clostridiaceae</taxon>
        <taxon>Clostridium</taxon>
    </lineage>
</organism>
<dbReference type="SMART" id="SM00304">
    <property type="entry name" value="HAMP"/>
    <property type="match status" value="1"/>
</dbReference>
<reference evidence="7" key="1">
    <citation type="submission" date="2021-01" db="EMBL/GenBank/DDBJ databases">
        <title>Genome public.</title>
        <authorList>
            <person name="Liu C."/>
            <person name="Sun Q."/>
        </authorList>
    </citation>
    <scope>NUCLEOTIDE SEQUENCE</scope>
    <source>
        <strain evidence="7">YIM B02565</strain>
    </source>
</reference>
<feature type="domain" description="HAMP" evidence="6">
    <location>
        <begin position="212"/>
        <end position="264"/>
    </location>
</feature>
<dbReference type="CDD" id="cd06225">
    <property type="entry name" value="HAMP"/>
    <property type="match status" value="1"/>
</dbReference>
<dbReference type="PANTHER" id="PTHR32089">
    <property type="entry name" value="METHYL-ACCEPTING CHEMOTAXIS PROTEIN MCPB"/>
    <property type="match status" value="1"/>
</dbReference>
<dbReference type="Pfam" id="PF00672">
    <property type="entry name" value="HAMP"/>
    <property type="match status" value="1"/>
</dbReference>
<dbReference type="GO" id="GO:0016020">
    <property type="term" value="C:membrane"/>
    <property type="evidence" value="ECO:0007669"/>
    <property type="project" value="InterPro"/>
</dbReference>
<evidence type="ECO:0000259" key="5">
    <source>
        <dbReference type="PROSITE" id="PS50111"/>
    </source>
</evidence>
<evidence type="ECO:0000313" key="8">
    <source>
        <dbReference type="Proteomes" id="UP000623681"/>
    </source>
</evidence>
<evidence type="ECO:0000256" key="4">
    <source>
        <dbReference type="SAM" id="Phobius"/>
    </source>
</evidence>
<proteinExistence type="inferred from homology"/>
<dbReference type="InterPro" id="IPR024478">
    <property type="entry name" value="HlyB_4HB_MCP"/>
</dbReference>
<keyword evidence="4" id="KW-0472">Membrane</keyword>
<protein>
    <submittedName>
        <fullName evidence="7">Methyl-accepting chemotaxis protein</fullName>
    </submittedName>
</protein>
<feature type="transmembrane region" description="Helical" evidence="4">
    <location>
        <begin position="187"/>
        <end position="210"/>
    </location>
</feature>
<keyword evidence="8" id="KW-1185">Reference proteome</keyword>
<comment type="caution">
    <text evidence="7">The sequence shown here is derived from an EMBL/GenBank/DDBJ whole genome shotgun (WGS) entry which is preliminary data.</text>
</comment>
<dbReference type="AlphaFoldDB" id="A0A937K3P7"/>
<gene>
    <name evidence="7" type="ORF">JK634_00545</name>
</gene>
<dbReference type="InterPro" id="IPR004090">
    <property type="entry name" value="Chemotax_Me-accpt_rcpt"/>
</dbReference>
<dbReference type="GO" id="GO:0004888">
    <property type="term" value="F:transmembrane signaling receptor activity"/>
    <property type="evidence" value="ECO:0007669"/>
    <property type="project" value="InterPro"/>
</dbReference>
<feature type="domain" description="Methyl-accepting transducer" evidence="5">
    <location>
        <begin position="283"/>
        <end position="541"/>
    </location>
</feature>
<dbReference type="Pfam" id="PF12729">
    <property type="entry name" value="4HB_MCP_1"/>
    <property type="match status" value="1"/>
</dbReference>
<dbReference type="SMART" id="SM00283">
    <property type="entry name" value="MA"/>
    <property type="match status" value="1"/>
</dbReference>
<name>A0A937K3P7_9CLOT</name>
<dbReference type="RefSeq" id="WP_202765685.1">
    <property type="nucleotide sequence ID" value="NZ_JAESWA010000004.1"/>
</dbReference>
<evidence type="ECO:0000259" key="6">
    <source>
        <dbReference type="PROSITE" id="PS50885"/>
    </source>
</evidence>
<evidence type="ECO:0000256" key="2">
    <source>
        <dbReference type="ARBA" id="ARBA00029447"/>
    </source>
</evidence>